<dbReference type="EMBL" id="AZGK01000001">
    <property type="protein sequence ID" value="KRM47534.1"/>
    <property type="molecule type" value="Genomic_DNA"/>
</dbReference>
<evidence type="ECO:0000313" key="1">
    <source>
        <dbReference type="EMBL" id="KRM47534.1"/>
    </source>
</evidence>
<protein>
    <recommendedName>
        <fullName evidence="3">YtkA-like domain-containing protein</fullName>
    </recommendedName>
</protein>
<dbReference type="GeneID" id="69801957"/>
<name>A0A0R1YXZ3_9LACO</name>
<dbReference type="PATRIC" id="fig|1423784.4.peg.4"/>
<evidence type="ECO:0008006" key="3">
    <source>
        <dbReference type="Google" id="ProtNLM"/>
    </source>
</evidence>
<dbReference type="RefSeq" id="WP_057910107.1">
    <property type="nucleotide sequence ID" value="NZ_AZGK01000001.1"/>
</dbReference>
<proteinExistence type="predicted"/>
<gene>
    <name evidence="1" type="ORF">FC51_GL000006</name>
</gene>
<sequence>MFIEKISNLHIEDDKKNHWVSIPIADDQEDIQVTIGMNFFNLRTHSHYFTNVTISDEENKSIIINAPSPFEAVSKNNRDFTSMGMYYSPKIPAVPGNYMITVNLFDAHKQILDSQSTYFKLNKKSGDSNGKH</sequence>
<reference evidence="1 2" key="1">
    <citation type="journal article" date="2015" name="Genome Announc.">
        <title>Expanding the biotechnology potential of lactobacilli through comparative genomics of 213 strains and associated genera.</title>
        <authorList>
            <person name="Sun Z."/>
            <person name="Harris H.M."/>
            <person name="McCann A."/>
            <person name="Guo C."/>
            <person name="Argimon S."/>
            <person name="Zhang W."/>
            <person name="Yang X."/>
            <person name="Jeffery I.B."/>
            <person name="Cooney J.C."/>
            <person name="Kagawa T.F."/>
            <person name="Liu W."/>
            <person name="Song Y."/>
            <person name="Salvetti E."/>
            <person name="Wrobel A."/>
            <person name="Rasinkangas P."/>
            <person name="Parkhill J."/>
            <person name="Rea M.C."/>
            <person name="O'Sullivan O."/>
            <person name="Ritari J."/>
            <person name="Douillard F.P."/>
            <person name="Paul Ross R."/>
            <person name="Yang R."/>
            <person name="Briner A.E."/>
            <person name="Felis G.E."/>
            <person name="de Vos W.M."/>
            <person name="Barrangou R."/>
            <person name="Klaenhammer T.R."/>
            <person name="Caufield P.W."/>
            <person name="Cui Y."/>
            <person name="Zhang H."/>
            <person name="O'Toole P.W."/>
        </authorList>
    </citation>
    <scope>NUCLEOTIDE SEQUENCE [LARGE SCALE GENOMIC DNA]</scope>
    <source>
        <strain evidence="1 2">DSM 5707</strain>
    </source>
</reference>
<organism evidence="1 2">
    <name type="scientific">Lentilactobacillus parabuchneri DSM 5707 = NBRC 107865</name>
    <dbReference type="NCBI Taxonomy" id="1423784"/>
    <lineage>
        <taxon>Bacteria</taxon>
        <taxon>Bacillati</taxon>
        <taxon>Bacillota</taxon>
        <taxon>Bacilli</taxon>
        <taxon>Lactobacillales</taxon>
        <taxon>Lactobacillaceae</taxon>
        <taxon>Lentilactobacillus</taxon>
    </lineage>
</organism>
<evidence type="ECO:0000313" key="2">
    <source>
        <dbReference type="Proteomes" id="UP000051957"/>
    </source>
</evidence>
<dbReference type="Proteomes" id="UP000051957">
    <property type="component" value="Unassembled WGS sequence"/>
</dbReference>
<comment type="caution">
    <text evidence="1">The sequence shown here is derived from an EMBL/GenBank/DDBJ whole genome shotgun (WGS) entry which is preliminary data.</text>
</comment>
<accession>A0A0R1YXZ3</accession>
<dbReference type="AlphaFoldDB" id="A0A0R1YXZ3"/>